<evidence type="ECO:0000259" key="1">
    <source>
        <dbReference type="PROSITE" id="PS51677"/>
    </source>
</evidence>
<dbReference type="Pfam" id="PF01522">
    <property type="entry name" value="Polysacc_deac_1"/>
    <property type="match status" value="1"/>
</dbReference>
<evidence type="ECO:0000313" key="3">
    <source>
        <dbReference type="Proteomes" id="UP000824110"/>
    </source>
</evidence>
<dbReference type="CDD" id="cd10917">
    <property type="entry name" value="CE4_NodB_like_6s_7s"/>
    <property type="match status" value="1"/>
</dbReference>
<dbReference type="InterPro" id="IPR002509">
    <property type="entry name" value="NODB_dom"/>
</dbReference>
<sequence>MKKHSHTAVSFRLKSIIFFVAALVLCAALSLCAYTSGAYAVFYGGTSRKLPVYSVGREDKAISITFDCAWGADHTDDILSALKDYGVRATFFMVQFWAEKYPEYVEKIAEYGNEIGTHSKTHPHMPKLSAEEITAELKSSSAAITDVTGKQVELFRPPFGDYDNKLITAAEELGLYTIQWDVDSLDWKDLSASDIAVRVTGRVKSGSIILMHNNGMHTAEAVPIILQTLIERGYTFVPVGELIYRENYYIDVSGRQMPYSN</sequence>
<dbReference type="Gene3D" id="3.20.20.370">
    <property type="entry name" value="Glycoside hydrolase/deacetylase"/>
    <property type="match status" value="1"/>
</dbReference>
<dbReference type="GO" id="GO:0016020">
    <property type="term" value="C:membrane"/>
    <property type="evidence" value="ECO:0007669"/>
    <property type="project" value="TreeGrafter"/>
</dbReference>
<dbReference type="Proteomes" id="UP000824110">
    <property type="component" value="Unassembled WGS sequence"/>
</dbReference>
<dbReference type="GO" id="GO:0016810">
    <property type="term" value="F:hydrolase activity, acting on carbon-nitrogen (but not peptide) bonds"/>
    <property type="evidence" value="ECO:0007669"/>
    <property type="project" value="InterPro"/>
</dbReference>
<feature type="domain" description="NodB homology" evidence="1">
    <location>
        <begin position="60"/>
        <end position="237"/>
    </location>
</feature>
<comment type="caution">
    <text evidence="2">The sequence shown here is derived from an EMBL/GenBank/DDBJ whole genome shotgun (WGS) entry which is preliminary data.</text>
</comment>
<gene>
    <name evidence="2" type="ORF">IAB69_02960</name>
</gene>
<dbReference type="AlphaFoldDB" id="A0A9D1MKA5"/>
<reference evidence="2" key="2">
    <citation type="journal article" date="2021" name="PeerJ">
        <title>Extensive microbial diversity within the chicken gut microbiome revealed by metagenomics and culture.</title>
        <authorList>
            <person name="Gilroy R."/>
            <person name="Ravi A."/>
            <person name="Getino M."/>
            <person name="Pursley I."/>
            <person name="Horton D.L."/>
            <person name="Alikhan N.F."/>
            <person name="Baker D."/>
            <person name="Gharbi K."/>
            <person name="Hall N."/>
            <person name="Watson M."/>
            <person name="Adriaenssens E.M."/>
            <person name="Foster-Nyarko E."/>
            <person name="Jarju S."/>
            <person name="Secka A."/>
            <person name="Antonio M."/>
            <person name="Oren A."/>
            <person name="Chaudhuri R.R."/>
            <person name="La Ragione R."/>
            <person name="Hildebrand F."/>
            <person name="Pallen M.J."/>
        </authorList>
    </citation>
    <scope>NUCLEOTIDE SEQUENCE</scope>
    <source>
        <strain evidence="2">CHK195-12923</strain>
    </source>
</reference>
<proteinExistence type="predicted"/>
<dbReference type="EMBL" id="DVNE01000026">
    <property type="protein sequence ID" value="HIU61589.1"/>
    <property type="molecule type" value="Genomic_DNA"/>
</dbReference>
<organism evidence="2 3">
    <name type="scientific">Candidatus Coproplasma excrementigallinarum</name>
    <dbReference type="NCBI Taxonomy" id="2840747"/>
    <lineage>
        <taxon>Bacteria</taxon>
        <taxon>Bacillati</taxon>
        <taxon>Bacillota</taxon>
        <taxon>Clostridia</taxon>
        <taxon>Eubacteriales</taxon>
        <taxon>Candidatus Coproplasma</taxon>
    </lineage>
</organism>
<dbReference type="PANTHER" id="PTHR10587:SF128">
    <property type="entry name" value="POLYSACCHARIDE DEACETYLASE PDAB-RELATED"/>
    <property type="match status" value="1"/>
</dbReference>
<dbReference type="PANTHER" id="PTHR10587">
    <property type="entry name" value="GLYCOSYL TRANSFERASE-RELATED"/>
    <property type="match status" value="1"/>
</dbReference>
<accession>A0A9D1MKA5</accession>
<dbReference type="GO" id="GO:0005975">
    <property type="term" value="P:carbohydrate metabolic process"/>
    <property type="evidence" value="ECO:0007669"/>
    <property type="project" value="InterPro"/>
</dbReference>
<evidence type="ECO:0000313" key="2">
    <source>
        <dbReference type="EMBL" id="HIU61589.1"/>
    </source>
</evidence>
<dbReference type="SUPFAM" id="SSF88713">
    <property type="entry name" value="Glycoside hydrolase/deacetylase"/>
    <property type="match status" value="1"/>
</dbReference>
<dbReference type="InterPro" id="IPR011330">
    <property type="entry name" value="Glyco_hydro/deAcase_b/a-brl"/>
</dbReference>
<dbReference type="PROSITE" id="PS51677">
    <property type="entry name" value="NODB"/>
    <property type="match status" value="1"/>
</dbReference>
<dbReference type="InterPro" id="IPR050248">
    <property type="entry name" value="Polysacc_deacetylase_ArnD"/>
</dbReference>
<protein>
    <submittedName>
        <fullName evidence="2">Polysaccharide deacetylase family protein</fullName>
    </submittedName>
</protein>
<reference evidence="2" key="1">
    <citation type="submission" date="2020-10" db="EMBL/GenBank/DDBJ databases">
        <authorList>
            <person name="Gilroy R."/>
        </authorList>
    </citation>
    <scope>NUCLEOTIDE SEQUENCE</scope>
    <source>
        <strain evidence="2">CHK195-12923</strain>
    </source>
</reference>
<name>A0A9D1MKA5_9FIRM</name>